<evidence type="ECO:0000313" key="3">
    <source>
        <dbReference type="Proteomes" id="UP001155586"/>
    </source>
</evidence>
<dbReference type="EMBL" id="JAKRRX010000086">
    <property type="protein sequence ID" value="MCW8335008.1"/>
    <property type="molecule type" value="Genomic_DNA"/>
</dbReference>
<dbReference type="RefSeq" id="WP_265688291.1">
    <property type="nucleotide sequence ID" value="NZ_JAKRRX010000086.1"/>
</dbReference>
<comment type="caution">
    <text evidence="2">The sequence shown here is derived from an EMBL/GenBank/DDBJ whole genome shotgun (WGS) entry which is preliminary data.</text>
</comment>
<evidence type="ECO:0008006" key="4">
    <source>
        <dbReference type="Google" id="ProtNLM"/>
    </source>
</evidence>
<dbReference type="Proteomes" id="UP001155586">
    <property type="component" value="Unassembled WGS sequence"/>
</dbReference>
<evidence type="ECO:0000313" key="2">
    <source>
        <dbReference type="EMBL" id="MCW8335008.1"/>
    </source>
</evidence>
<proteinExistence type="predicted"/>
<gene>
    <name evidence="2" type="ORF">MD483_14400</name>
</gene>
<dbReference type="PANTHER" id="PTHR35271">
    <property type="entry name" value="ABC TRANSPORTER, SUBSTRATE-BINDING LIPOPROTEIN-RELATED"/>
    <property type="match status" value="1"/>
</dbReference>
<accession>A0A9X3HSP9</accession>
<evidence type="ECO:0000256" key="1">
    <source>
        <dbReference type="SAM" id="SignalP"/>
    </source>
</evidence>
<dbReference type="AlphaFoldDB" id="A0A9X3HSP9"/>
<dbReference type="Gene3D" id="3.40.50.2300">
    <property type="match status" value="2"/>
</dbReference>
<sequence>MKVLLFLCIWSVNSFAATVLLIESYHSEYAWDKSYVRGIESQLTDDIELAKFQMDTKRIPKSEYQQSANRAYQTYQDIAPQVVILGDDNALSYMLPKLYDEPISIVFLGINSNPRKLLAKYQGQAKVTGILEQPLFVKTMGEIETMLPEGRKKIRVMFDSGVTSTIAQRYMEGQYQALSQSIGMEAEILTIETQAQWQDKVLSAKQDGIGAIVIGLYHTIVDRNGDNVTADTIVSWTNKHSLVPLFGFWDFSVGKGKAAGGVVLFGESQGESAGKAVTAIVAGKSASEIPIRVGQKGQAIYHPQEMARWGLTPPDSWQAIE</sequence>
<keyword evidence="1" id="KW-0732">Signal</keyword>
<dbReference type="PANTHER" id="PTHR35271:SF1">
    <property type="entry name" value="ABC TRANSPORTER, SUBSTRATE-BINDING LIPOPROTEIN"/>
    <property type="match status" value="1"/>
</dbReference>
<reference evidence="2" key="1">
    <citation type="submission" date="2022-02" db="EMBL/GenBank/DDBJ databases">
        <title>Vibrio sp. nov., a new bacterium isolated from Bohai sea, China.</title>
        <authorList>
            <person name="Yuan Y."/>
        </authorList>
    </citation>
    <scope>NUCLEOTIDE SEQUENCE</scope>
    <source>
        <strain evidence="2">DBSS07</strain>
    </source>
</reference>
<dbReference type="Pfam" id="PF04392">
    <property type="entry name" value="ABC_sub_bind"/>
    <property type="match status" value="1"/>
</dbReference>
<protein>
    <recommendedName>
        <fullName evidence="4">Sugar ABC transporter ATPase</fullName>
    </recommendedName>
</protein>
<organism evidence="2 3">
    <name type="scientific">Vibrio paucivorans</name>
    <dbReference type="NCBI Taxonomy" id="2829489"/>
    <lineage>
        <taxon>Bacteria</taxon>
        <taxon>Pseudomonadati</taxon>
        <taxon>Pseudomonadota</taxon>
        <taxon>Gammaproteobacteria</taxon>
        <taxon>Vibrionales</taxon>
        <taxon>Vibrionaceae</taxon>
        <taxon>Vibrio</taxon>
    </lineage>
</organism>
<feature type="chain" id="PRO_5040718098" description="Sugar ABC transporter ATPase" evidence="1">
    <location>
        <begin position="17"/>
        <end position="321"/>
    </location>
</feature>
<dbReference type="InterPro" id="IPR007487">
    <property type="entry name" value="ABC_transpt-TYRBP-like"/>
</dbReference>
<name>A0A9X3HSP9_9VIBR</name>
<keyword evidence="3" id="KW-1185">Reference proteome</keyword>
<feature type="signal peptide" evidence="1">
    <location>
        <begin position="1"/>
        <end position="16"/>
    </location>
</feature>